<proteinExistence type="predicted"/>
<dbReference type="GO" id="GO:0046688">
    <property type="term" value="P:response to copper ion"/>
    <property type="evidence" value="ECO:0007669"/>
    <property type="project" value="InterPro"/>
</dbReference>
<dbReference type="SUPFAM" id="SSF81296">
    <property type="entry name" value="E set domains"/>
    <property type="match status" value="1"/>
</dbReference>
<sequence>MSLRLPAAVIAALFLVLIQTAGPAFAHATLVRSDPKDGAALDSEPTTVSLTFNEDVSTPAQLQVTAPDGAPLASKAPTVDGTEVSQSIDTANLAGTYTIAYRVISADGHPITGELTYEVTSGKQVGGKQESDDESFAERHATHLAIGGAAVVVAVGLLIWPRIRRRA</sequence>
<dbReference type="RefSeq" id="WP_271633928.1">
    <property type="nucleotide sequence ID" value="NZ_CP094970.1"/>
</dbReference>
<evidence type="ECO:0000256" key="6">
    <source>
        <dbReference type="SAM" id="SignalP"/>
    </source>
</evidence>
<dbReference type="GO" id="GO:0005507">
    <property type="term" value="F:copper ion binding"/>
    <property type="evidence" value="ECO:0007669"/>
    <property type="project" value="InterPro"/>
</dbReference>
<accession>A0AA46THA7</accession>
<keyword evidence="9" id="KW-1185">Reference proteome</keyword>
<evidence type="ECO:0000256" key="3">
    <source>
        <dbReference type="ARBA" id="ARBA00022729"/>
    </source>
</evidence>
<feature type="chain" id="PRO_5041392979" evidence="6">
    <location>
        <begin position="27"/>
        <end position="167"/>
    </location>
</feature>
<feature type="signal peptide" evidence="6">
    <location>
        <begin position="1"/>
        <end position="26"/>
    </location>
</feature>
<dbReference type="GO" id="GO:0005886">
    <property type="term" value="C:plasma membrane"/>
    <property type="evidence" value="ECO:0007669"/>
    <property type="project" value="TreeGrafter"/>
</dbReference>
<dbReference type="PANTHER" id="PTHR34820">
    <property type="entry name" value="INNER MEMBRANE PROTEIN YEBZ"/>
    <property type="match status" value="1"/>
</dbReference>
<dbReference type="EMBL" id="CP094970">
    <property type="protein sequence ID" value="UYM05151.1"/>
    <property type="molecule type" value="Genomic_DNA"/>
</dbReference>
<evidence type="ECO:0000259" key="7">
    <source>
        <dbReference type="Pfam" id="PF04234"/>
    </source>
</evidence>
<protein>
    <submittedName>
        <fullName evidence="8">Copper resistance protein CopC</fullName>
    </submittedName>
</protein>
<keyword evidence="5" id="KW-1133">Transmembrane helix</keyword>
<dbReference type="InterPro" id="IPR032694">
    <property type="entry name" value="CopC/D"/>
</dbReference>
<evidence type="ECO:0000313" key="9">
    <source>
        <dbReference type="Proteomes" id="UP001164390"/>
    </source>
</evidence>
<keyword evidence="4" id="KW-0186">Copper</keyword>
<reference evidence="8" key="1">
    <citation type="submission" date="2022-01" db="EMBL/GenBank/DDBJ databases">
        <title>Nocardioidaceae gen. sp. A5X3R13.</title>
        <authorList>
            <person name="Lopez Marin M.A."/>
            <person name="Uhlik O."/>
        </authorList>
    </citation>
    <scope>NUCLEOTIDE SEQUENCE</scope>
    <source>
        <strain evidence="8">A5X3R13</strain>
    </source>
</reference>
<feature type="transmembrane region" description="Helical" evidence="5">
    <location>
        <begin position="141"/>
        <end position="160"/>
    </location>
</feature>
<dbReference type="GO" id="GO:0006825">
    <property type="term" value="P:copper ion transport"/>
    <property type="evidence" value="ECO:0007669"/>
    <property type="project" value="InterPro"/>
</dbReference>
<dbReference type="Proteomes" id="UP001164390">
    <property type="component" value="Chromosome"/>
</dbReference>
<gene>
    <name evidence="8" type="ORF">L0C25_21940</name>
</gene>
<keyword evidence="2" id="KW-0479">Metal-binding</keyword>
<comment type="subcellular location">
    <subcellularLocation>
        <location evidence="1">Cell envelope</location>
    </subcellularLocation>
</comment>
<keyword evidence="5" id="KW-0812">Transmembrane</keyword>
<evidence type="ECO:0000256" key="1">
    <source>
        <dbReference type="ARBA" id="ARBA00004196"/>
    </source>
</evidence>
<dbReference type="Gene3D" id="2.60.40.1220">
    <property type="match status" value="1"/>
</dbReference>
<dbReference type="Pfam" id="PF04234">
    <property type="entry name" value="CopC"/>
    <property type="match status" value="1"/>
</dbReference>
<keyword evidence="5" id="KW-0472">Membrane</keyword>
<name>A0AA46THA7_9ACTN</name>
<dbReference type="KEGG" id="sgrg:L0C25_21940"/>
<dbReference type="GO" id="GO:0042597">
    <property type="term" value="C:periplasmic space"/>
    <property type="evidence" value="ECO:0007669"/>
    <property type="project" value="InterPro"/>
</dbReference>
<evidence type="ECO:0000256" key="4">
    <source>
        <dbReference type="ARBA" id="ARBA00023008"/>
    </source>
</evidence>
<evidence type="ECO:0000256" key="2">
    <source>
        <dbReference type="ARBA" id="ARBA00022723"/>
    </source>
</evidence>
<organism evidence="8 9">
    <name type="scientific">Solicola gregarius</name>
    <dbReference type="NCBI Taxonomy" id="2908642"/>
    <lineage>
        <taxon>Bacteria</taxon>
        <taxon>Bacillati</taxon>
        <taxon>Actinomycetota</taxon>
        <taxon>Actinomycetes</taxon>
        <taxon>Propionibacteriales</taxon>
        <taxon>Nocardioidaceae</taxon>
        <taxon>Solicola</taxon>
    </lineage>
</organism>
<evidence type="ECO:0000256" key="5">
    <source>
        <dbReference type="SAM" id="Phobius"/>
    </source>
</evidence>
<dbReference type="GO" id="GO:0030313">
    <property type="term" value="C:cell envelope"/>
    <property type="evidence" value="ECO:0007669"/>
    <property type="project" value="UniProtKB-SubCell"/>
</dbReference>
<dbReference type="AlphaFoldDB" id="A0AA46THA7"/>
<dbReference type="PANTHER" id="PTHR34820:SF4">
    <property type="entry name" value="INNER MEMBRANE PROTEIN YEBZ"/>
    <property type="match status" value="1"/>
</dbReference>
<dbReference type="InterPro" id="IPR014756">
    <property type="entry name" value="Ig_E-set"/>
</dbReference>
<keyword evidence="3 6" id="KW-0732">Signal</keyword>
<dbReference type="InterPro" id="IPR014755">
    <property type="entry name" value="Cu-Rt/internalin_Ig-like"/>
</dbReference>
<feature type="domain" description="CopC" evidence="7">
    <location>
        <begin position="27"/>
        <end position="119"/>
    </location>
</feature>
<dbReference type="InterPro" id="IPR007348">
    <property type="entry name" value="CopC_dom"/>
</dbReference>
<evidence type="ECO:0000313" key="8">
    <source>
        <dbReference type="EMBL" id="UYM05151.1"/>
    </source>
</evidence>